<feature type="transmembrane region" description="Helical" evidence="1">
    <location>
        <begin position="182"/>
        <end position="203"/>
    </location>
</feature>
<feature type="transmembrane region" description="Helical" evidence="1">
    <location>
        <begin position="110"/>
        <end position="133"/>
    </location>
</feature>
<feature type="transmembrane region" description="Helical" evidence="1">
    <location>
        <begin position="52"/>
        <end position="73"/>
    </location>
</feature>
<proteinExistence type="predicted"/>
<evidence type="ECO:0000256" key="1">
    <source>
        <dbReference type="SAM" id="Phobius"/>
    </source>
</evidence>
<protein>
    <submittedName>
        <fullName evidence="2">DUF4153 domain-containing protein</fullName>
    </submittedName>
</protein>
<keyword evidence="1" id="KW-0472">Membrane</keyword>
<sequence>MARFLSFQKISSTTVHTILRFPLETLTALLGTIASCYAIANHQNKELNHILMQFLLCCSLWLVLFLSLSLYFTKNQKHSIYRFGLSTVFGAAIAWFVFNFSEPIKSFELFQFLALSLALHLLVSFAGFISTKYQTEIFWEFNKQLFLRILTAALYSMVIYAGLSFALLAIKLLFEVELADKIYFYLFCIIAGIFNTLFFLAGVPDTTAAATTLKWNYPVGLKKFTQYVLMPLISIYFVILLAYEFKIIATLSLPIGWVSNLILVFAIFGILSLLLIYPIAKDFENAWVKIFYKWFYYLLVPLLGLLFWAIIYRINLYGFTHERYFVLMLALWLSMVTIYFIFKKNPEIKYIPVSLCIMALATITGPQSANSVSKKSQLNRFASYVINNPKTNLSIKEEHDLSSVVAFLTEHYGAEVLIPYSGKIKELVQKDKNPTNYEIVEALGHVYRGSYRSNTNTKPTLYYNYYNSQNQEITAINGYDFAFTIDDYNALDCTNCIQQNLKSYSFKTATTDYGIALIINDEVVPIKIKDFVNQTSAFKSADHNSKILQHITTPKYELVLHYQSITMRYSNNETLLDTYQIKALLKIKEN</sequence>
<dbReference type="Pfam" id="PF13687">
    <property type="entry name" value="DUF4153"/>
    <property type="match status" value="1"/>
</dbReference>
<dbReference type="OrthoDB" id="9809196at2"/>
<feature type="transmembrane region" description="Helical" evidence="1">
    <location>
        <begin position="145"/>
        <end position="170"/>
    </location>
</feature>
<evidence type="ECO:0000313" key="3">
    <source>
        <dbReference type="Proteomes" id="UP000093510"/>
    </source>
</evidence>
<comment type="caution">
    <text evidence="2">The sequence shown here is derived from an EMBL/GenBank/DDBJ whole genome shotgun (WGS) entry which is preliminary data.</text>
</comment>
<keyword evidence="3" id="KW-1185">Reference proteome</keyword>
<feature type="transmembrane region" description="Helical" evidence="1">
    <location>
        <begin position="224"/>
        <end position="243"/>
    </location>
</feature>
<feature type="transmembrane region" description="Helical" evidence="1">
    <location>
        <begin position="255"/>
        <end position="279"/>
    </location>
</feature>
<dbReference type="EMBL" id="LVEP01000035">
    <property type="protein sequence ID" value="OCB75171.1"/>
    <property type="molecule type" value="Genomic_DNA"/>
</dbReference>
<name>A0A1B9DZQ3_9FLAO</name>
<organism evidence="2 3">
    <name type="scientific">Flavobacterium crassostreae</name>
    <dbReference type="NCBI Taxonomy" id="1763534"/>
    <lineage>
        <taxon>Bacteria</taxon>
        <taxon>Pseudomonadati</taxon>
        <taxon>Bacteroidota</taxon>
        <taxon>Flavobacteriia</taxon>
        <taxon>Flavobacteriales</taxon>
        <taxon>Flavobacteriaceae</taxon>
        <taxon>Flavobacterium</taxon>
    </lineage>
</organism>
<feature type="transmembrane region" description="Helical" evidence="1">
    <location>
        <begin position="324"/>
        <end position="342"/>
    </location>
</feature>
<keyword evidence="1" id="KW-1133">Transmembrane helix</keyword>
<accession>A0A1B9DZQ3</accession>
<feature type="transmembrane region" description="Helical" evidence="1">
    <location>
        <begin position="291"/>
        <end position="312"/>
    </location>
</feature>
<feature type="transmembrane region" description="Helical" evidence="1">
    <location>
        <begin position="21"/>
        <end position="40"/>
    </location>
</feature>
<gene>
    <name evidence="2" type="ORF">LPBF_08915</name>
</gene>
<dbReference type="RefSeq" id="WP_066335299.1">
    <property type="nucleotide sequence ID" value="NZ_CP017688.1"/>
</dbReference>
<dbReference type="AlphaFoldDB" id="A0A1B9DZQ3"/>
<feature type="transmembrane region" description="Helical" evidence="1">
    <location>
        <begin position="80"/>
        <end position="98"/>
    </location>
</feature>
<evidence type="ECO:0000313" key="2">
    <source>
        <dbReference type="EMBL" id="OCB75171.1"/>
    </source>
</evidence>
<keyword evidence="1" id="KW-0812">Transmembrane</keyword>
<dbReference type="Proteomes" id="UP000093510">
    <property type="component" value="Unassembled WGS sequence"/>
</dbReference>
<dbReference type="InterPro" id="IPR025291">
    <property type="entry name" value="DUF4153"/>
</dbReference>
<reference evidence="2 3" key="1">
    <citation type="submission" date="2016-03" db="EMBL/GenBank/DDBJ databases">
        <authorList>
            <person name="Ploux O."/>
        </authorList>
    </citation>
    <scope>NUCLEOTIDE SEQUENCE [LARGE SCALE GENOMIC DNA]</scope>
    <source>
        <strain evidence="2 3">LPB0076</strain>
    </source>
</reference>